<dbReference type="InterPro" id="IPR042106">
    <property type="entry name" value="Nuo/plastoQ_OxRdtase_6_NuoJ"/>
</dbReference>
<evidence type="ECO:0000256" key="1">
    <source>
        <dbReference type="ARBA" id="ARBA00004651"/>
    </source>
</evidence>
<proteinExistence type="predicted"/>
<dbReference type="GO" id="GO:0005886">
    <property type="term" value="C:plasma membrane"/>
    <property type="evidence" value="ECO:0007669"/>
    <property type="project" value="UniProtKB-SubCell"/>
</dbReference>
<dbReference type="EMBL" id="CP000230">
    <property type="protein sequence ID" value="ABC22438.1"/>
    <property type="molecule type" value="Genomic_DNA"/>
</dbReference>
<dbReference type="STRING" id="269796.Rru_A1638"/>
<dbReference type="NCBIfam" id="NF009159">
    <property type="entry name" value="PRK12504.1"/>
    <property type="match status" value="1"/>
</dbReference>
<evidence type="ECO:0000256" key="5">
    <source>
        <dbReference type="ARBA" id="ARBA00022989"/>
    </source>
</evidence>
<keyword evidence="11" id="KW-1185">Reference proteome</keyword>
<evidence type="ECO:0000313" key="10">
    <source>
        <dbReference type="EMBL" id="ABC22438.1"/>
    </source>
</evidence>
<evidence type="ECO:0000313" key="11">
    <source>
        <dbReference type="Proteomes" id="UP000001929"/>
    </source>
</evidence>
<name>Q2RTV7_RHORT</name>
<feature type="domain" description="MrpA C-terminal/MbhD" evidence="8">
    <location>
        <begin position="16"/>
        <end position="77"/>
    </location>
</feature>
<dbReference type="PANTHER" id="PTHR43373:SF1">
    <property type="entry name" value="NA(+)_H(+) ANTIPORTER SUBUNIT A"/>
    <property type="match status" value="1"/>
</dbReference>
<keyword evidence="5 7" id="KW-1133">Transmembrane helix</keyword>
<dbReference type="PATRIC" id="fig|269796.9.peg.1715"/>
<feature type="transmembrane region" description="Helical" evidence="7">
    <location>
        <begin position="30"/>
        <end position="51"/>
    </location>
</feature>
<dbReference type="InterPro" id="IPR046806">
    <property type="entry name" value="MrpA_C/MbhE"/>
</dbReference>
<reference evidence="10 11" key="1">
    <citation type="journal article" date="2011" name="Stand. Genomic Sci.">
        <title>Complete genome sequence of Rhodospirillum rubrum type strain (S1).</title>
        <authorList>
            <person name="Munk A.C."/>
            <person name="Copeland A."/>
            <person name="Lucas S."/>
            <person name="Lapidus A."/>
            <person name="Del Rio T.G."/>
            <person name="Barry K."/>
            <person name="Detter J.C."/>
            <person name="Hammon N."/>
            <person name="Israni S."/>
            <person name="Pitluck S."/>
            <person name="Brettin T."/>
            <person name="Bruce D."/>
            <person name="Han C."/>
            <person name="Tapia R."/>
            <person name="Gilna P."/>
            <person name="Schmutz J."/>
            <person name="Larimer F."/>
            <person name="Land M."/>
            <person name="Kyrpides N.C."/>
            <person name="Mavromatis K."/>
            <person name="Richardson P."/>
            <person name="Rohde M."/>
            <person name="Goker M."/>
            <person name="Klenk H.P."/>
            <person name="Zhang Y."/>
            <person name="Roberts G.P."/>
            <person name="Reslewic S."/>
            <person name="Schwartz D.C."/>
        </authorList>
    </citation>
    <scope>NUCLEOTIDE SEQUENCE [LARGE SCALE GENOMIC DNA]</scope>
    <source>
        <strain evidence="11">ATCC 11170 / ATH 1.1.1 / DSM 467 / LMG 4362 / NCIMB 8255 / S1</strain>
    </source>
</reference>
<dbReference type="Proteomes" id="UP000001929">
    <property type="component" value="Chromosome"/>
</dbReference>
<protein>
    <submittedName>
        <fullName evidence="10">Multicomponent Na+-H+ antiporter subunit A</fullName>
    </submittedName>
</protein>
<feature type="transmembrane region" description="Helical" evidence="7">
    <location>
        <begin position="57"/>
        <end position="79"/>
    </location>
</feature>
<dbReference type="Pfam" id="PF13244">
    <property type="entry name" value="MbhD"/>
    <property type="match status" value="1"/>
</dbReference>
<evidence type="ECO:0000259" key="9">
    <source>
        <dbReference type="Pfam" id="PF20501"/>
    </source>
</evidence>
<dbReference type="RefSeq" id="WP_011389328.1">
    <property type="nucleotide sequence ID" value="NC_007643.1"/>
</dbReference>
<sequence>MIDDPGLWIDIAMFACLAATALAMLKGRDLFPVAMLSGIFSLLSAGIFTLLDAVDVAFTEASVGAGITTVLFLGTISLVGNREKPVRRANWPALVTVLLTGAMLIWATLDMPAFGDPAAPIHHHVADHYIAESGREIGMPNIVTSVLASYRGFDTLGETTVIFTAGMAVVVLLGGAPLLAPFRRKRKEAPPPKTAPGGE</sequence>
<dbReference type="KEGG" id="rru:Rru_A1638"/>
<evidence type="ECO:0000259" key="8">
    <source>
        <dbReference type="Pfam" id="PF13244"/>
    </source>
</evidence>
<keyword evidence="2" id="KW-0813">Transport</keyword>
<dbReference type="eggNOG" id="COG2111">
    <property type="taxonomic scope" value="Bacteria"/>
</dbReference>
<gene>
    <name evidence="10" type="ordered locus">Rru_A1638</name>
</gene>
<feature type="domain" description="MrpA C-terminal/MbhE" evidence="9">
    <location>
        <begin position="118"/>
        <end position="173"/>
    </location>
</feature>
<evidence type="ECO:0000256" key="2">
    <source>
        <dbReference type="ARBA" id="ARBA00022448"/>
    </source>
</evidence>
<evidence type="ECO:0000256" key="4">
    <source>
        <dbReference type="ARBA" id="ARBA00022692"/>
    </source>
</evidence>
<dbReference type="HOGENOM" id="CLU_102546_0_0_5"/>
<feature type="transmembrane region" description="Helical" evidence="7">
    <location>
        <begin position="6"/>
        <end position="25"/>
    </location>
</feature>
<feature type="transmembrane region" description="Helical" evidence="7">
    <location>
        <begin position="91"/>
        <end position="109"/>
    </location>
</feature>
<keyword evidence="3" id="KW-1003">Cell membrane</keyword>
<comment type="subcellular location">
    <subcellularLocation>
        <location evidence="1">Cell membrane</location>
        <topology evidence="1">Multi-pass membrane protein</topology>
    </subcellularLocation>
</comment>
<dbReference type="AlphaFoldDB" id="Q2RTV7"/>
<accession>Q2RTV7</accession>
<dbReference type="Gene3D" id="1.20.120.1200">
    <property type="entry name" value="NADH-ubiquinone/plastoquinone oxidoreductase chain 6, subunit NuoJ"/>
    <property type="match status" value="1"/>
</dbReference>
<keyword evidence="6 7" id="KW-0472">Membrane</keyword>
<dbReference type="InterPro" id="IPR050616">
    <property type="entry name" value="CPA3_Na-H_Antiporter_A"/>
</dbReference>
<dbReference type="Pfam" id="PF20501">
    <property type="entry name" value="MbhE"/>
    <property type="match status" value="1"/>
</dbReference>
<evidence type="ECO:0000256" key="6">
    <source>
        <dbReference type="ARBA" id="ARBA00023136"/>
    </source>
</evidence>
<evidence type="ECO:0000256" key="7">
    <source>
        <dbReference type="SAM" id="Phobius"/>
    </source>
</evidence>
<dbReference type="InterPro" id="IPR025383">
    <property type="entry name" value="MrpA_C/MbhD"/>
</dbReference>
<dbReference type="EnsemblBacteria" id="ABC22438">
    <property type="protein sequence ID" value="ABC22438"/>
    <property type="gene ID" value="Rru_A1638"/>
</dbReference>
<evidence type="ECO:0000256" key="3">
    <source>
        <dbReference type="ARBA" id="ARBA00022475"/>
    </source>
</evidence>
<feature type="transmembrane region" description="Helical" evidence="7">
    <location>
        <begin position="161"/>
        <end position="180"/>
    </location>
</feature>
<organism evidence="10 11">
    <name type="scientific">Rhodospirillum rubrum (strain ATCC 11170 / ATH 1.1.1 / DSM 467 / LMG 4362 / NCIMB 8255 / S1)</name>
    <dbReference type="NCBI Taxonomy" id="269796"/>
    <lineage>
        <taxon>Bacteria</taxon>
        <taxon>Pseudomonadati</taxon>
        <taxon>Pseudomonadota</taxon>
        <taxon>Alphaproteobacteria</taxon>
        <taxon>Rhodospirillales</taxon>
        <taxon>Rhodospirillaceae</taxon>
        <taxon>Rhodospirillum</taxon>
    </lineage>
</organism>
<dbReference type="PANTHER" id="PTHR43373">
    <property type="entry name" value="NA(+)/H(+) ANTIPORTER SUBUNIT"/>
    <property type="match status" value="1"/>
</dbReference>
<keyword evidence="4 7" id="KW-0812">Transmembrane</keyword>